<sequence>MSRNIEIKARVLHPEELEARAAAIADQGPFFITQDDTFFACPNGRLKLRVFSADEGQLIYYRRADTAGPKESYYLITPTAAPDQLRATLSEACGQIGRVIKQRTLYLAGATRIHLDRVEGLGDFMELEVVLGEGQAAEQGMAVAHDLMGRLGITADQLVHGAYLDLLRSG</sequence>
<evidence type="ECO:0000313" key="3">
    <source>
        <dbReference type="Proteomes" id="UP001352263"/>
    </source>
</evidence>
<dbReference type="InterPro" id="IPR033469">
    <property type="entry name" value="CYTH-like_dom_sf"/>
</dbReference>
<name>A0ABU6JAK4_9BURK</name>
<dbReference type="Proteomes" id="UP001352263">
    <property type="component" value="Unassembled WGS sequence"/>
</dbReference>
<protein>
    <submittedName>
        <fullName evidence="2">Class IV adenylate cyclase</fullName>
    </submittedName>
</protein>
<dbReference type="PROSITE" id="PS51707">
    <property type="entry name" value="CYTH"/>
    <property type="match status" value="1"/>
</dbReference>
<keyword evidence="3" id="KW-1185">Reference proteome</keyword>
<dbReference type="Gene3D" id="2.40.320.10">
    <property type="entry name" value="Hypothetical Protein Pfu-838710-001"/>
    <property type="match status" value="1"/>
</dbReference>
<dbReference type="Pfam" id="PF01928">
    <property type="entry name" value="CYTH"/>
    <property type="match status" value="1"/>
</dbReference>
<dbReference type="PANTHER" id="PTHR21028:SF2">
    <property type="entry name" value="CYTH DOMAIN-CONTAINING PROTEIN"/>
    <property type="match status" value="1"/>
</dbReference>
<dbReference type="CDD" id="cd07890">
    <property type="entry name" value="CYTH-like_AC_IV-like"/>
    <property type="match status" value="1"/>
</dbReference>
<dbReference type="EMBL" id="JAWIIV010000012">
    <property type="protein sequence ID" value="MEC4720679.1"/>
    <property type="molecule type" value="Genomic_DNA"/>
</dbReference>
<feature type="domain" description="CYTH" evidence="1">
    <location>
        <begin position="2"/>
        <end position="169"/>
    </location>
</feature>
<organism evidence="2 3">
    <name type="scientific">Noviherbaspirillum album</name>
    <dbReference type="NCBI Taxonomy" id="3080276"/>
    <lineage>
        <taxon>Bacteria</taxon>
        <taxon>Pseudomonadati</taxon>
        <taxon>Pseudomonadota</taxon>
        <taxon>Betaproteobacteria</taxon>
        <taxon>Burkholderiales</taxon>
        <taxon>Oxalobacteraceae</taxon>
        <taxon>Noviherbaspirillum</taxon>
    </lineage>
</organism>
<comment type="caution">
    <text evidence="2">The sequence shown here is derived from an EMBL/GenBank/DDBJ whole genome shotgun (WGS) entry which is preliminary data.</text>
</comment>
<dbReference type="InterPro" id="IPR008173">
    <property type="entry name" value="Adenylyl_cyclase_CyaB"/>
</dbReference>
<evidence type="ECO:0000313" key="2">
    <source>
        <dbReference type="EMBL" id="MEC4720679.1"/>
    </source>
</evidence>
<evidence type="ECO:0000259" key="1">
    <source>
        <dbReference type="PROSITE" id="PS51707"/>
    </source>
</evidence>
<dbReference type="InterPro" id="IPR023577">
    <property type="entry name" value="CYTH_domain"/>
</dbReference>
<dbReference type="RefSeq" id="WP_326507389.1">
    <property type="nucleotide sequence ID" value="NZ_JAWIIV010000012.1"/>
</dbReference>
<dbReference type="SMART" id="SM01118">
    <property type="entry name" value="CYTH"/>
    <property type="match status" value="1"/>
</dbReference>
<accession>A0ABU6JAK4</accession>
<gene>
    <name evidence="2" type="ORF">RY831_16065</name>
</gene>
<proteinExistence type="predicted"/>
<dbReference type="SUPFAM" id="SSF55154">
    <property type="entry name" value="CYTH-like phosphatases"/>
    <property type="match status" value="1"/>
</dbReference>
<reference evidence="2 3" key="1">
    <citation type="submission" date="2023-10" db="EMBL/GenBank/DDBJ databases">
        <title>Noviherbaspirillum sp. CPCC 100848 genome assembly.</title>
        <authorList>
            <person name="Li X.Y."/>
            <person name="Fang X.M."/>
        </authorList>
    </citation>
    <scope>NUCLEOTIDE SEQUENCE [LARGE SCALE GENOMIC DNA]</scope>
    <source>
        <strain evidence="2 3">CPCC 100848</strain>
    </source>
</reference>
<dbReference type="PANTHER" id="PTHR21028">
    <property type="entry name" value="SI:CH211-156B7.4"/>
    <property type="match status" value="1"/>
</dbReference>